<dbReference type="EMBL" id="BFEA01000396">
    <property type="protein sequence ID" value="GBG82098.1"/>
    <property type="molecule type" value="Genomic_DNA"/>
</dbReference>
<dbReference type="Pfam" id="PF13837">
    <property type="entry name" value="Myb_DNA-bind_4"/>
    <property type="match status" value="1"/>
</dbReference>
<protein>
    <recommendedName>
        <fullName evidence="2">Myb/SANT-like DNA-binding domain-containing protein</fullName>
    </recommendedName>
</protein>
<dbReference type="PANTHER" id="PTHR33492:SF11">
    <property type="entry name" value="OS04G0670900 PROTEIN"/>
    <property type="match status" value="1"/>
</dbReference>
<evidence type="ECO:0000313" key="3">
    <source>
        <dbReference type="EMBL" id="GBG82098.1"/>
    </source>
</evidence>
<evidence type="ECO:0000313" key="4">
    <source>
        <dbReference type="Proteomes" id="UP000265515"/>
    </source>
</evidence>
<dbReference type="Gramene" id="GBG82098">
    <property type="protein sequence ID" value="GBG82098"/>
    <property type="gene ID" value="CBR_g34378"/>
</dbReference>
<keyword evidence="4" id="KW-1185">Reference proteome</keyword>
<feature type="compositionally biased region" description="Polar residues" evidence="1">
    <location>
        <begin position="217"/>
        <end position="227"/>
    </location>
</feature>
<comment type="caution">
    <text evidence="3">The sequence shown here is derived from an EMBL/GenBank/DDBJ whole genome shotgun (WGS) entry which is preliminary data.</text>
</comment>
<name>A0A388LIF2_CHABU</name>
<dbReference type="OrthoDB" id="1927263at2759"/>
<dbReference type="PANTHER" id="PTHR33492">
    <property type="entry name" value="OSJNBA0043A12.37 PROTEIN-RELATED"/>
    <property type="match status" value="1"/>
</dbReference>
<dbReference type="InterPro" id="IPR044822">
    <property type="entry name" value="Myb_DNA-bind_4"/>
</dbReference>
<evidence type="ECO:0000259" key="2">
    <source>
        <dbReference type="Pfam" id="PF13837"/>
    </source>
</evidence>
<gene>
    <name evidence="3" type="ORF">CBR_g34378</name>
</gene>
<evidence type="ECO:0000256" key="1">
    <source>
        <dbReference type="SAM" id="MobiDB-lite"/>
    </source>
</evidence>
<feature type="domain" description="Myb/SANT-like DNA-binding" evidence="2">
    <location>
        <begin position="100"/>
        <end position="173"/>
    </location>
</feature>
<proteinExistence type="predicted"/>
<dbReference type="AlphaFoldDB" id="A0A388LIF2"/>
<feature type="region of interest" description="Disordered" evidence="1">
    <location>
        <begin position="217"/>
        <end position="280"/>
    </location>
</feature>
<dbReference type="Proteomes" id="UP000265515">
    <property type="component" value="Unassembled WGS sequence"/>
</dbReference>
<feature type="compositionally biased region" description="Basic and acidic residues" evidence="1">
    <location>
        <begin position="1"/>
        <end position="11"/>
    </location>
</feature>
<sequence>MGLRSGQEESITRGVQRLRVGEQENDGDAAVVDVDVQEWNDNASEGGEEDAGYVSPFKKSSMRGRGGKTKACARNGRRGEKAAGKGSDAEGDVDVEGGHHFWSVNDIIALIRAKCDQDAHLQGMGHVYARMKPREWKWLDVAQRLKKVGVDRDADRCRKKWDNLMQQFKKVHHFRGFFGKQDFFQFSGKERTSKGFNFNMDRAVYDEILGLNARNHTINPKNVTDTSAPGGVRLPSASSADPESVGDGEAGYRAQRRRRRVDERFFSNGEKVNRPPLNDG</sequence>
<accession>A0A388LIF2</accession>
<dbReference type="Gene3D" id="1.10.10.60">
    <property type="entry name" value="Homeodomain-like"/>
    <property type="match status" value="1"/>
</dbReference>
<organism evidence="3 4">
    <name type="scientific">Chara braunii</name>
    <name type="common">Braun's stonewort</name>
    <dbReference type="NCBI Taxonomy" id="69332"/>
    <lineage>
        <taxon>Eukaryota</taxon>
        <taxon>Viridiplantae</taxon>
        <taxon>Streptophyta</taxon>
        <taxon>Charophyceae</taxon>
        <taxon>Charales</taxon>
        <taxon>Characeae</taxon>
        <taxon>Chara</taxon>
    </lineage>
</organism>
<feature type="region of interest" description="Disordered" evidence="1">
    <location>
        <begin position="1"/>
        <end position="95"/>
    </location>
</feature>
<reference evidence="3 4" key="1">
    <citation type="journal article" date="2018" name="Cell">
        <title>The Chara Genome: Secondary Complexity and Implications for Plant Terrestrialization.</title>
        <authorList>
            <person name="Nishiyama T."/>
            <person name="Sakayama H."/>
            <person name="Vries J.D."/>
            <person name="Buschmann H."/>
            <person name="Saint-Marcoux D."/>
            <person name="Ullrich K.K."/>
            <person name="Haas F.B."/>
            <person name="Vanderstraeten L."/>
            <person name="Becker D."/>
            <person name="Lang D."/>
            <person name="Vosolsobe S."/>
            <person name="Rombauts S."/>
            <person name="Wilhelmsson P.K.I."/>
            <person name="Janitza P."/>
            <person name="Kern R."/>
            <person name="Heyl A."/>
            <person name="Rumpler F."/>
            <person name="Villalobos L.I.A.C."/>
            <person name="Clay J.M."/>
            <person name="Skokan R."/>
            <person name="Toyoda A."/>
            <person name="Suzuki Y."/>
            <person name="Kagoshima H."/>
            <person name="Schijlen E."/>
            <person name="Tajeshwar N."/>
            <person name="Catarino B."/>
            <person name="Hetherington A.J."/>
            <person name="Saltykova A."/>
            <person name="Bonnot C."/>
            <person name="Breuninger H."/>
            <person name="Symeonidi A."/>
            <person name="Radhakrishnan G.V."/>
            <person name="Van Nieuwerburgh F."/>
            <person name="Deforce D."/>
            <person name="Chang C."/>
            <person name="Karol K.G."/>
            <person name="Hedrich R."/>
            <person name="Ulvskov P."/>
            <person name="Glockner G."/>
            <person name="Delwiche C.F."/>
            <person name="Petrasek J."/>
            <person name="Van de Peer Y."/>
            <person name="Friml J."/>
            <person name="Beilby M."/>
            <person name="Dolan L."/>
            <person name="Kohara Y."/>
            <person name="Sugano S."/>
            <person name="Fujiyama A."/>
            <person name="Delaux P.-M."/>
            <person name="Quint M."/>
            <person name="TheiBen G."/>
            <person name="Hagemann M."/>
            <person name="Harholt J."/>
            <person name="Dunand C."/>
            <person name="Zachgo S."/>
            <person name="Langdale J."/>
            <person name="Maumus F."/>
            <person name="Straeten D.V.D."/>
            <person name="Gould S.B."/>
            <person name="Rensing S.A."/>
        </authorList>
    </citation>
    <scope>NUCLEOTIDE SEQUENCE [LARGE SCALE GENOMIC DNA]</scope>
    <source>
        <strain evidence="3 4">S276</strain>
    </source>
</reference>